<dbReference type="Pfam" id="PF13683">
    <property type="entry name" value="rve_3"/>
    <property type="match status" value="1"/>
</dbReference>
<gene>
    <name evidence="2" type="ORF">AKJ57_02195</name>
</gene>
<comment type="caution">
    <text evidence="2">The sequence shown here is derived from an EMBL/GenBank/DDBJ whole genome shotgun (WGS) entry which is preliminary data.</text>
</comment>
<name>A0A133UAF6_9EURY</name>
<protein>
    <recommendedName>
        <fullName evidence="1">Integrase catalytic domain-containing protein</fullName>
    </recommendedName>
</protein>
<dbReference type="SUPFAM" id="SSF53098">
    <property type="entry name" value="Ribonuclease H-like"/>
    <property type="match status" value="1"/>
</dbReference>
<sequence>MLFCERFDHDPTTDELIDLMEKLLRKPKKILTDNGGQFQEKWKQWCRDEETEPLFAHPYYPQDKGKVERTIRNVAEEFVNLLRKFPEWLTNIWKYRKWYNEHRFHRGINTQPVEIYPS</sequence>
<dbReference type="Gene3D" id="3.30.420.10">
    <property type="entry name" value="Ribonuclease H-like superfamily/Ribonuclease H"/>
    <property type="match status" value="1"/>
</dbReference>
<proteinExistence type="predicted"/>
<dbReference type="InterPro" id="IPR001584">
    <property type="entry name" value="Integrase_cat-core"/>
</dbReference>
<evidence type="ECO:0000313" key="3">
    <source>
        <dbReference type="Proteomes" id="UP000070163"/>
    </source>
</evidence>
<dbReference type="GO" id="GO:0003676">
    <property type="term" value="F:nucleic acid binding"/>
    <property type="evidence" value="ECO:0007669"/>
    <property type="project" value="InterPro"/>
</dbReference>
<dbReference type="GO" id="GO:0015074">
    <property type="term" value="P:DNA integration"/>
    <property type="evidence" value="ECO:0007669"/>
    <property type="project" value="InterPro"/>
</dbReference>
<keyword evidence="3" id="KW-1185">Reference proteome</keyword>
<feature type="domain" description="Integrase catalytic" evidence="1">
    <location>
        <begin position="1"/>
        <end position="118"/>
    </location>
</feature>
<dbReference type="Proteomes" id="UP000070163">
    <property type="component" value="Unassembled WGS sequence"/>
</dbReference>
<evidence type="ECO:0000259" key="1">
    <source>
        <dbReference type="PROSITE" id="PS50994"/>
    </source>
</evidence>
<dbReference type="EMBL" id="LHXJ01000018">
    <property type="protein sequence ID" value="KXA91173.1"/>
    <property type="molecule type" value="Genomic_DNA"/>
</dbReference>
<organism evidence="2 3">
    <name type="scientific">candidate division MSBL1 archaeon SCGC-AAA259A05</name>
    <dbReference type="NCBI Taxonomy" id="1698259"/>
    <lineage>
        <taxon>Archaea</taxon>
        <taxon>Methanobacteriati</taxon>
        <taxon>Methanobacteriota</taxon>
        <taxon>candidate division MSBL1</taxon>
    </lineage>
</organism>
<dbReference type="AlphaFoldDB" id="A0A133UAF6"/>
<evidence type="ECO:0000313" key="2">
    <source>
        <dbReference type="EMBL" id="KXA91173.1"/>
    </source>
</evidence>
<dbReference type="InterPro" id="IPR036397">
    <property type="entry name" value="RNaseH_sf"/>
</dbReference>
<dbReference type="PROSITE" id="PS50994">
    <property type="entry name" value="INTEGRASE"/>
    <property type="match status" value="1"/>
</dbReference>
<accession>A0A133UAF6</accession>
<dbReference type="InterPro" id="IPR012337">
    <property type="entry name" value="RNaseH-like_sf"/>
</dbReference>
<reference evidence="2 3" key="1">
    <citation type="journal article" date="2016" name="Sci. Rep.">
        <title>Metabolic traits of an uncultured archaeal lineage -MSBL1- from brine pools of the Red Sea.</title>
        <authorList>
            <person name="Mwirichia R."/>
            <person name="Alam I."/>
            <person name="Rashid M."/>
            <person name="Vinu M."/>
            <person name="Ba-Alawi W."/>
            <person name="Anthony Kamau A."/>
            <person name="Kamanda Ngugi D."/>
            <person name="Goker M."/>
            <person name="Klenk H.P."/>
            <person name="Bajic V."/>
            <person name="Stingl U."/>
        </authorList>
    </citation>
    <scope>NUCLEOTIDE SEQUENCE [LARGE SCALE GENOMIC DNA]</scope>
    <source>
        <strain evidence="2">SCGC-AAA259A05</strain>
    </source>
</reference>